<dbReference type="GO" id="GO:0016020">
    <property type="term" value="C:membrane"/>
    <property type="evidence" value="ECO:0007669"/>
    <property type="project" value="UniProtKB-SubCell"/>
</dbReference>
<dbReference type="GO" id="GO:0005737">
    <property type="term" value="C:cytoplasm"/>
    <property type="evidence" value="ECO:0007669"/>
    <property type="project" value="UniProtKB-ARBA"/>
</dbReference>
<dbReference type="Proteomes" id="UP000327013">
    <property type="component" value="Chromosome 2"/>
</dbReference>
<evidence type="ECO:0000313" key="9">
    <source>
        <dbReference type="Proteomes" id="UP000327013"/>
    </source>
</evidence>
<dbReference type="InterPro" id="IPR007770">
    <property type="entry name" value="DMP"/>
</dbReference>
<dbReference type="OrthoDB" id="1734714at2759"/>
<dbReference type="AlphaFoldDB" id="A0A5N6QSL0"/>
<keyword evidence="9" id="KW-1185">Reference proteome</keyword>
<comment type="similarity">
    <text evidence="2">Belongs to the plant DMP1 protein family.</text>
</comment>
<evidence type="ECO:0000256" key="3">
    <source>
        <dbReference type="ARBA" id="ARBA00022692"/>
    </source>
</evidence>
<keyword evidence="4 7" id="KW-1133">Transmembrane helix</keyword>
<feature type="compositionally biased region" description="Pro residues" evidence="6">
    <location>
        <begin position="61"/>
        <end position="71"/>
    </location>
</feature>
<feature type="transmembrane region" description="Helical" evidence="7">
    <location>
        <begin position="282"/>
        <end position="301"/>
    </location>
</feature>
<feature type="transmembrane region" description="Helical" evidence="7">
    <location>
        <begin position="385"/>
        <end position="404"/>
    </location>
</feature>
<evidence type="ECO:0000256" key="6">
    <source>
        <dbReference type="SAM" id="MobiDB-lite"/>
    </source>
</evidence>
<sequence>MANSYSIQVDQPNPSMPLLQNQQDHVNHQASIAESPPMVIVQPSTPPPNQFMNIDQSLPQSNPPPMVPPSTSPAGSVHHATTAEPTCYILTSPAGSVHHATTAEPTYYILTNPSIGPFPYINGPNLGCDQTWAQPTNPPPNHDPADNMVQQQIQQPILSAQPQPMNPMIGAPPPPQPPRECSNHDLQETQETPSKSAPPPCDSPILQKSQPSPPPESPFPKPVSQVQILPSSTAGRGVSKKRNVPNTAASLANLLPTGTVLVFQALVPSLTGNGKCQIFNKYLVGFVIAFCAATCFLSSFTDSFKHGDKLYYGIATCKELCVFNYDGDEEKSKIEKDLLKSLKLKPPDFFHAFGSLIVFLIFAVSSTDVLLCFFPEADRENEYSIVIYLPLVAGALSSFLFTYFPTERKGLGYTDTPR</sequence>
<feature type="region of interest" description="Disordered" evidence="6">
    <location>
        <begin position="161"/>
        <end position="224"/>
    </location>
</feature>
<dbReference type="PANTHER" id="PTHR31621">
    <property type="entry name" value="PROTEIN DMP3"/>
    <property type="match status" value="1"/>
</dbReference>
<evidence type="ECO:0000256" key="7">
    <source>
        <dbReference type="SAM" id="Phobius"/>
    </source>
</evidence>
<organism evidence="8 9">
    <name type="scientific">Carpinus fangiana</name>
    <dbReference type="NCBI Taxonomy" id="176857"/>
    <lineage>
        <taxon>Eukaryota</taxon>
        <taxon>Viridiplantae</taxon>
        <taxon>Streptophyta</taxon>
        <taxon>Embryophyta</taxon>
        <taxon>Tracheophyta</taxon>
        <taxon>Spermatophyta</taxon>
        <taxon>Magnoliopsida</taxon>
        <taxon>eudicotyledons</taxon>
        <taxon>Gunneridae</taxon>
        <taxon>Pentapetalae</taxon>
        <taxon>rosids</taxon>
        <taxon>fabids</taxon>
        <taxon>Fagales</taxon>
        <taxon>Betulaceae</taxon>
        <taxon>Carpinus</taxon>
    </lineage>
</organism>
<keyword evidence="3 7" id="KW-0812">Transmembrane</keyword>
<proteinExistence type="inferred from homology"/>
<evidence type="ECO:0000256" key="4">
    <source>
        <dbReference type="ARBA" id="ARBA00022989"/>
    </source>
</evidence>
<evidence type="ECO:0000256" key="1">
    <source>
        <dbReference type="ARBA" id="ARBA00004141"/>
    </source>
</evidence>
<feature type="region of interest" description="Disordered" evidence="6">
    <location>
        <begin position="58"/>
        <end position="78"/>
    </location>
</feature>
<feature type="transmembrane region" description="Helical" evidence="7">
    <location>
        <begin position="349"/>
        <end position="373"/>
    </location>
</feature>
<name>A0A5N6QSL0_9ROSI</name>
<comment type="subcellular location">
    <subcellularLocation>
        <location evidence="1">Membrane</location>
        <topology evidence="1">Multi-pass membrane protein</topology>
    </subcellularLocation>
</comment>
<keyword evidence="5 7" id="KW-0472">Membrane</keyword>
<evidence type="ECO:0000256" key="5">
    <source>
        <dbReference type="ARBA" id="ARBA00023136"/>
    </source>
</evidence>
<dbReference type="PANTHER" id="PTHR31621:SF69">
    <property type="entry name" value="POLLEN-SPECIFIC LEUCINE-RICH REPEAT EXTENSIN-LIKE PROTEIN 1"/>
    <property type="match status" value="1"/>
</dbReference>
<dbReference type="Pfam" id="PF05078">
    <property type="entry name" value="DUF679"/>
    <property type="match status" value="1"/>
</dbReference>
<accession>A0A5N6QSL0</accession>
<reference evidence="8 9" key="1">
    <citation type="submission" date="2019-06" db="EMBL/GenBank/DDBJ databases">
        <title>A chromosomal-level reference genome of Carpinus fangiana (Coryloideae, Betulaceae).</title>
        <authorList>
            <person name="Yang X."/>
            <person name="Wang Z."/>
            <person name="Zhang L."/>
            <person name="Hao G."/>
            <person name="Liu J."/>
            <person name="Yang Y."/>
        </authorList>
    </citation>
    <scope>NUCLEOTIDE SEQUENCE [LARGE SCALE GENOMIC DNA]</scope>
    <source>
        <strain evidence="8">Cfa_2016G</strain>
        <tissue evidence="8">Leaf</tissue>
    </source>
</reference>
<dbReference type="EMBL" id="CM017322">
    <property type="protein sequence ID" value="KAE8010145.1"/>
    <property type="molecule type" value="Genomic_DNA"/>
</dbReference>
<protein>
    <submittedName>
        <fullName evidence="8">Uncharacterized protein</fullName>
    </submittedName>
</protein>
<evidence type="ECO:0000313" key="8">
    <source>
        <dbReference type="EMBL" id="KAE8010145.1"/>
    </source>
</evidence>
<feature type="compositionally biased region" description="Pro residues" evidence="6">
    <location>
        <begin position="211"/>
        <end position="221"/>
    </location>
</feature>
<gene>
    <name evidence="8" type="ORF">FH972_006535</name>
</gene>
<dbReference type="GO" id="GO:0010256">
    <property type="term" value="P:endomembrane system organization"/>
    <property type="evidence" value="ECO:0007669"/>
    <property type="project" value="TreeGrafter"/>
</dbReference>
<evidence type="ECO:0000256" key="2">
    <source>
        <dbReference type="ARBA" id="ARBA00008707"/>
    </source>
</evidence>